<evidence type="ECO:0000313" key="1">
    <source>
        <dbReference type="EMBL" id="GKV32229.1"/>
    </source>
</evidence>
<gene>
    <name evidence="1" type="ORF">SLEP1_g40846</name>
</gene>
<dbReference type="Proteomes" id="UP001054252">
    <property type="component" value="Unassembled WGS sequence"/>
</dbReference>
<accession>A0AAV5L5K3</accession>
<organism evidence="1 2">
    <name type="scientific">Rubroshorea leprosula</name>
    <dbReference type="NCBI Taxonomy" id="152421"/>
    <lineage>
        <taxon>Eukaryota</taxon>
        <taxon>Viridiplantae</taxon>
        <taxon>Streptophyta</taxon>
        <taxon>Embryophyta</taxon>
        <taxon>Tracheophyta</taxon>
        <taxon>Spermatophyta</taxon>
        <taxon>Magnoliopsida</taxon>
        <taxon>eudicotyledons</taxon>
        <taxon>Gunneridae</taxon>
        <taxon>Pentapetalae</taxon>
        <taxon>rosids</taxon>
        <taxon>malvids</taxon>
        <taxon>Malvales</taxon>
        <taxon>Dipterocarpaceae</taxon>
        <taxon>Rubroshorea</taxon>
    </lineage>
</organism>
<proteinExistence type="predicted"/>
<name>A0AAV5L5K3_9ROSI</name>
<keyword evidence="2" id="KW-1185">Reference proteome</keyword>
<comment type="caution">
    <text evidence="1">The sequence shown here is derived from an EMBL/GenBank/DDBJ whole genome shotgun (WGS) entry which is preliminary data.</text>
</comment>
<dbReference type="EMBL" id="BPVZ01000094">
    <property type="protein sequence ID" value="GKV32229.1"/>
    <property type="molecule type" value="Genomic_DNA"/>
</dbReference>
<protein>
    <submittedName>
        <fullName evidence="1">Uncharacterized protein</fullName>
    </submittedName>
</protein>
<evidence type="ECO:0000313" key="2">
    <source>
        <dbReference type="Proteomes" id="UP001054252"/>
    </source>
</evidence>
<reference evidence="1 2" key="1">
    <citation type="journal article" date="2021" name="Commun. Biol.">
        <title>The genome of Shorea leprosula (Dipterocarpaceae) highlights the ecological relevance of drought in aseasonal tropical rainforests.</title>
        <authorList>
            <person name="Ng K.K.S."/>
            <person name="Kobayashi M.J."/>
            <person name="Fawcett J.A."/>
            <person name="Hatakeyama M."/>
            <person name="Paape T."/>
            <person name="Ng C.H."/>
            <person name="Ang C.C."/>
            <person name="Tnah L.H."/>
            <person name="Lee C.T."/>
            <person name="Nishiyama T."/>
            <person name="Sese J."/>
            <person name="O'Brien M.J."/>
            <person name="Copetti D."/>
            <person name="Mohd Noor M.I."/>
            <person name="Ong R.C."/>
            <person name="Putra M."/>
            <person name="Sireger I.Z."/>
            <person name="Indrioko S."/>
            <person name="Kosugi Y."/>
            <person name="Izuno A."/>
            <person name="Isagi Y."/>
            <person name="Lee S.L."/>
            <person name="Shimizu K.K."/>
        </authorList>
    </citation>
    <scope>NUCLEOTIDE SEQUENCE [LARGE SCALE GENOMIC DNA]</scope>
    <source>
        <strain evidence="1">214</strain>
    </source>
</reference>
<dbReference type="AlphaFoldDB" id="A0AAV5L5K3"/>
<sequence length="80" mass="9327">MPRFLEPRRGFLEPRRGFLEPRRGFLEPRRGFLELKCWVPSNPARLGSMEPSAWVQPNTLGFRSQSLEFCVASDCLNFKI</sequence>